<comment type="similarity">
    <text evidence="1">Belongs to the cycloisomerase 2 family.</text>
</comment>
<dbReference type="InterPro" id="IPR015943">
    <property type="entry name" value="WD40/YVTN_repeat-like_dom_sf"/>
</dbReference>
<dbReference type="SUPFAM" id="SSF50974">
    <property type="entry name" value="Nitrous oxide reductase, N-terminal domain"/>
    <property type="match status" value="1"/>
</dbReference>
<organism evidence="2 3">
    <name type="scientific">Arthrobacter alpinus</name>
    <dbReference type="NCBI Taxonomy" id="656366"/>
    <lineage>
        <taxon>Bacteria</taxon>
        <taxon>Bacillati</taxon>
        <taxon>Actinomycetota</taxon>
        <taxon>Actinomycetes</taxon>
        <taxon>Micrococcales</taxon>
        <taxon>Micrococcaceae</taxon>
        <taxon>Arthrobacter</taxon>
    </lineage>
</organism>
<dbReference type="InterPro" id="IPR019405">
    <property type="entry name" value="Lactonase_7-beta_prop"/>
</dbReference>
<dbReference type="InterPro" id="IPR011045">
    <property type="entry name" value="N2O_reductase_N"/>
</dbReference>
<dbReference type="InterPro" id="IPR050282">
    <property type="entry name" value="Cycloisomerase_2"/>
</dbReference>
<dbReference type="PANTHER" id="PTHR30344">
    <property type="entry name" value="6-PHOSPHOGLUCONOLACTONASE-RELATED"/>
    <property type="match status" value="1"/>
</dbReference>
<accession>A0A1H5K518</accession>
<evidence type="ECO:0000313" key="3">
    <source>
        <dbReference type="Proteomes" id="UP000182725"/>
    </source>
</evidence>
<dbReference type="EMBL" id="FNTV01000001">
    <property type="protein sequence ID" value="SEE59800.1"/>
    <property type="molecule type" value="Genomic_DNA"/>
</dbReference>
<dbReference type="PANTHER" id="PTHR30344:SF1">
    <property type="entry name" value="6-PHOSPHOGLUCONOLACTONASE"/>
    <property type="match status" value="1"/>
</dbReference>
<name>A0A1H5K518_9MICC</name>
<protein>
    <submittedName>
        <fullName evidence="2">6-phosphogluconolactonase, cycloisomerase 2 family</fullName>
    </submittedName>
</protein>
<reference evidence="2 3" key="1">
    <citation type="submission" date="2016-10" db="EMBL/GenBank/DDBJ databases">
        <authorList>
            <person name="de Groot N.N."/>
        </authorList>
    </citation>
    <scope>NUCLEOTIDE SEQUENCE [LARGE SCALE GENOMIC DNA]</scope>
    <source>
        <strain evidence="2 3">DSM 22274</strain>
    </source>
</reference>
<dbReference type="Pfam" id="PF10282">
    <property type="entry name" value="Lactonase"/>
    <property type="match status" value="1"/>
</dbReference>
<gene>
    <name evidence="2" type="ORF">SAMN04489740_1873</name>
</gene>
<dbReference type="Proteomes" id="UP000182725">
    <property type="component" value="Unassembled WGS sequence"/>
</dbReference>
<proteinExistence type="inferred from homology"/>
<dbReference type="GO" id="GO:0016853">
    <property type="term" value="F:isomerase activity"/>
    <property type="evidence" value="ECO:0007669"/>
    <property type="project" value="UniProtKB-KW"/>
</dbReference>
<dbReference type="GO" id="GO:0017057">
    <property type="term" value="F:6-phosphogluconolactonase activity"/>
    <property type="evidence" value="ECO:0007669"/>
    <property type="project" value="TreeGrafter"/>
</dbReference>
<keyword evidence="2" id="KW-0413">Isomerase</keyword>
<dbReference type="AlphaFoldDB" id="A0A1H5K518"/>
<dbReference type="RefSeq" id="WP_074711427.1">
    <property type="nucleotide sequence ID" value="NZ_FNTV01000001.1"/>
</dbReference>
<evidence type="ECO:0000256" key="1">
    <source>
        <dbReference type="ARBA" id="ARBA00005564"/>
    </source>
</evidence>
<dbReference type="Gene3D" id="2.130.10.10">
    <property type="entry name" value="YVTN repeat-like/Quinoprotein amine dehydrogenase"/>
    <property type="match status" value="1"/>
</dbReference>
<evidence type="ECO:0000313" key="2">
    <source>
        <dbReference type="EMBL" id="SEE59800.1"/>
    </source>
</evidence>
<sequence length="350" mass="36462">MPSIPSIFVSGYTEEGYGAGPGLVRFELLAHGLVGERRAESPTLVNPSFVIAGGGCLLAAEEGPHGNVVALDPLTLNVAGRVPTGGADSCHVALIEDQVWAANYSSGNASLVPLAGLLGSEPVSPRLLAHPGSGPVSDRQGESHAHQVTATPWGTALVSDLGADRVDEYALAGGRFELLGSAQLPPGAGPRHVALKGDFLLVAGELDGCVHVLQRTPRDGGSDYFWRWLSKTPLADSAQAVESAESFSPSHIELSHDGNQLYAAVRGPNTIVVLDVRGLQSHQSPRFLGAVSSGGNWPRHFALDTLNGKIYVANQLSNNVAVFELDELGIPGAKPIQSVDFGSPNCILIA</sequence>